<keyword evidence="3" id="KW-0436">Ligase</keyword>
<feature type="short sequence motif" description="HXTX 1" evidence="2">
    <location>
        <begin position="34"/>
        <end position="37"/>
    </location>
</feature>
<name>A0A1M7G606_9BACL</name>
<dbReference type="Pfam" id="PF13563">
    <property type="entry name" value="2_5_RNA_ligase2"/>
    <property type="match status" value="1"/>
</dbReference>
<feature type="active site" description="Proton donor" evidence="2">
    <location>
        <position position="34"/>
    </location>
</feature>
<dbReference type="GO" id="GO:0016788">
    <property type="term" value="F:hydrolase activity, acting on ester bonds"/>
    <property type="evidence" value="ECO:0007669"/>
    <property type="project" value="UniProtKB-UniRule"/>
</dbReference>
<dbReference type="RefSeq" id="WP_072710028.1">
    <property type="nucleotide sequence ID" value="NZ_FRCF01000005.1"/>
</dbReference>
<evidence type="ECO:0000256" key="1">
    <source>
        <dbReference type="ARBA" id="ARBA00022801"/>
    </source>
</evidence>
<dbReference type="Gene3D" id="3.90.1140.10">
    <property type="entry name" value="Cyclic phosphodiesterase"/>
    <property type="match status" value="1"/>
</dbReference>
<keyword evidence="4" id="KW-1185">Reference proteome</keyword>
<dbReference type="GO" id="GO:0016874">
    <property type="term" value="F:ligase activity"/>
    <property type="evidence" value="ECO:0007669"/>
    <property type="project" value="UniProtKB-KW"/>
</dbReference>
<dbReference type="InterPro" id="IPR050580">
    <property type="entry name" value="2H_phosphoesterase_YjcG-like"/>
</dbReference>
<dbReference type="SUPFAM" id="SSF55144">
    <property type="entry name" value="LigT-like"/>
    <property type="match status" value="1"/>
</dbReference>
<protein>
    <recommendedName>
        <fullName evidence="2">Putative phosphoesterase SAMN02745189_01577</fullName>
        <ecNumber evidence="2">3.1.-.-</ecNumber>
    </recommendedName>
</protein>
<dbReference type="PANTHER" id="PTHR40037:SF1">
    <property type="entry name" value="PHOSPHOESTERASE SAOUHSC_00951-RELATED"/>
    <property type="match status" value="1"/>
</dbReference>
<dbReference type="OrthoDB" id="1524661at2"/>
<evidence type="ECO:0000313" key="3">
    <source>
        <dbReference type="EMBL" id="SHM11289.1"/>
    </source>
</evidence>
<reference evidence="3 4" key="1">
    <citation type="submission" date="2016-11" db="EMBL/GenBank/DDBJ databases">
        <authorList>
            <person name="Jaros S."/>
            <person name="Januszkiewicz K."/>
            <person name="Wedrychowicz H."/>
        </authorList>
    </citation>
    <scope>NUCLEOTIDE SEQUENCE [LARGE SCALE GENOMIC DNA]</scope>
    <source>
        <strain evidence="3 4">DSM 16010</strain>
    </source>
</reference>
<keyword evidence="1 2" id="KW-0378">Hydrolase</keyword>
<dbReference type="EMBL" id="FRCF01000005">
    <property type="protein sequence ID" value="SHM11289.1"/>
    <property type="molecule type" value="Genomic_DNA"/>
</dbReference>
<dbReference type="Proteomes" id="UP000184206">
    <property type="component" value="Unassembled WGS sequence"/>
</dbReference>
<dbReference type="EC" id="3.1.-.-" evidence="2"/>
<dbReference type="HAMAP" id="MF_01444">
    <property type="entry name" value="2H_phosphoesterase_YjcG"/>
    <property type="match status" value="1"/>
</dbReference>
<organism evidence="3 4">
    <name type="scientific">Lacicoccus alkaliphilus DSM 16010</name>
    <dbReference type="NCBI Taxonomy" id="1123231"/>
    <lineage>
        <taxon>Bacteria</taxon>
        <taxon>Bacillati</taxon>
        <taxon>Bacillota</taxon>
        <taxon>Bacilli</taxon>
        <taxon>Bacillales</taxon>
        <taxon>Salinicoccaceae</taxon>
        <taxon>Lacicoccus</taxon>
    </lineage>
</organism>
<dbReference type="InterPro" id="IPR022932">
    <property type="entry name" value="YjcG"/>
</dbReference>
<feature type="short sequence motif" description="HXTX 2" evidence="2">
    <location>
        <begin position="115"/>
        <end position="118"/>
    </location>
</feature>
<accession>A0A1M7G606</accession>
<dbReference type="PANTHER" id="PTHR40037">
    <property type="entry name" value="PHOSPHOESTERASE YJCG-RELATED"/>
    <property type="match status" value="1"/>
</dbReference>
<dbReference type="AlphaFoldDB" id="A0A1M7G606"/>
<dbReference type="STRING" id="1123231.SAMN02745189_01577"/>
<evidence type="ECO:0000256" key="2">
    <source>
        <dbReference type="HAMAP-Rule" id="MF_01444"/>
    </source>
</evidence>
<sequence>MKFGVALFPSKELQDKVNSYRKRYDPHYAYIPPHITLKEKFEADPEDKEKIVEYLKKVAKDHQPTEIEIKKVSSFAPTSPVIYFKVEPNETLTAIHDALNQGDFYGENKHPFVPHFTLAQGTTSQEFEDTFSHLSMAGIQHKETVNKIALAYQLENGMWQVSETFRLGEG</sequence>
<proteinExistence type="inferred from homology"/>
<feature type="active site" description="Proton acceptor" evidence="2">
    <location>
        <position position="115"/>
    </location>
</feature>
<gene>
    <name evidence="3" type="ORF">SAMN02745189_01577</name>
</gene>
<dbReference type="InterPro" id="IPR009097">
    <property type="entry name" value="Cyclic_Pdiesterase"/>
</dbReference>
<comment type="similarity">
    <text evidence="2">Belongs to the 2H phosphoesterase superfamily. YjcG family.</text>
</comment>
<dbReference type="NCBIfam" id="NF010223">
    <property type="entry name" value="PRK13679.1"/>
    <property type="match status" value="1"/>
</dbReference>
<evidence type="ECO:0000313" key="4">
    <source>
        <dbReference type="Proteomes" id="UP000184206"/>
    </source>
</evidence>